<evidence type="ECO:0000256" key="1">
    <source>
        <dbReference type="SAM" id="MobiDB-lite"/>
    </source>
</evidence>
<dbReference type="InterPro" id="IPR016130">
    <property type="entry name" value="Tyr_Pase_AS"/>
</dbReference>
<feature type="region of interest" description="Disordered" evidence="1">
    <location>
        <begin position="266"/>
        <end position="314"/>
    </location>
</feature>
<dbReference type="KEGG" id="sre:PTSG_13202"/>
<feature type="domain" description="Tyrosine specific protein phosphatases" evidence="4">
    <location>
        <begin position="150"/>
        <end position="236"/>
    </location>
</feature>
<gene>
    <name evidence="5" type="ORF">PTSG_13202</name>
</gene>
<dbReference type="InterPro" id="IPR008936">
    <property type="entry name" value="Rho_GTPase_activation_prot"/>
</dbReference>
<feature type="non-terminal residue" evidence="5">
    <location>
        <position position="1"/>
    </location>
</feature>
<dbReference type="PRINTS" id="PR00700">
    <property type="entry name" value="PRTYPHPHTASE"/>
</dbReference>
<dbReference type="Pfam" id="PF00102">
    <property type="entry name" value="Y_phosphatase"/>
    <property type="match status" value="1"/>
</dbReference>
<dbReference type="PROSITE" id="PS50056">
    <property type="entry name" value="TYR_PHOSPHATASE_2"/>
    <property type="match status" value="1"/>
</dbReference>
<feature type="non-terminal residue" evidence="5">
    <location>
        <position position="570"/>
    </location>
</feature>
<feature type="domain" description="Ras-GAP" evidence="2">
    <location>
        <begin position="345"/>
        <end position="537"/>
    </location>
</feature>
<dbReference type="InParanoid" id="F2UTF9"/>
<dbReference type="PANTHER" id="PTHR19134:SF449">
    <property type="entry name" value="TYROSINE-PROTEIN PHOSPHATASE 1"/>
    <property type="match status" value="1"/>
</dbReference>
<dbReference type="Gene3D" id="3.90.190.10">
    <property type="entry name" value="Protein tyrosine phosphatase superfamily"/>
    <property type="match status" value="1"/>
</dbReference>
<feature type="domain" description="Tyrosine-protein phosphatase" evidence="3">
    <location>
        <begin position="1"/>
        <end position="245"/>
    </location>
</feature>
<dbReference type="PROSITE" id="PS50018">
    <property type="entry name" value="RAS_GTPASE_ACTIV_2"/>
    <property type="match status" value="1"/>
</dbReference>
<protein>
    <submittedName>
        <fullName evidence="5">Uncharacterized protein</fullName>
    </submittedName>
</protein>
<feature type="compositionally biased region" description="Basic residues" evidence="1">
    <location>
        <begin position="301"/>
        <end position="311"/>
    </location>
</feature>
<dbReference type="GO" id="GO:0004725">
    <property type="term" value="F:protein tyrosine phosphatase activity"/>
    <property type="evidence" value="ECO:0007669"/>
    <property type="project" value="InterPro"/>
</dbReference>
<evidence type="ECO:0000313" key="5">
    <source>
        <dbReference type="EMBL" id="EGD83266.1"/>
    </source>
</evidence>
<dbReference type="RefSeq" id="XP_004987545.1">
    <property type="nucleotide sequence ID" value="XM_004987488.1"/>
</dbReference>
<dbReference type="OrthoDB" id="10253954at2759"/>
<dbReference type="SMART" id="SM00323">
    <property type="entry name" value="RasGAP"/>
    <property type="match status" value="1"/>
</dbReference>
<dbReference type="Pfam" id="PF00616">
    <property type="entry name" value="RasGAP"/>
    <property type="match status" value="1"/>
</dbReference>
<dbReference type="InterPro" id="IPR000242">
    <property type="entry name" value="PTP_cat"/>
</dbReference>
<dbReference type="eggNOG" id="KOG0791">
    <property type="taxonomic scope" value="Eukaryota"/>
</dbReference>
<dbReference type="CDD" id="cd00047">
    <property type="entry name" value="PTPc"/>
    <property type="match status" value="1"/>
</dbReference>
<dbReference type="STRING" id="946362.F2UTF9"/>
<dbReference type="AlphaFoldDB" id="F2UTF9"/>
<name>F2UTF9_SALR5</name>
<dbReference type="SMART" id="SM00194">
    <property type="entry name" value="PTPc"/>
    <property type="match status" value="1"/>
</dbReference>
<dbReference type="EMBL" id="GL833034">
    <property type="protein sequence ID" value="EGD83266.1"/>
    <property type="molecule type" value="Genomic_DNA"/>
</dbReference>
<evidence type="ECO:0000259" key="2">
    <source>
        <dbReference type="PROSITE" id="PS50018"/>
    </source>
</evidence>
<reference evidence="5" key="1">
    <citation type="submission" date="2009-08" db="EMBL/GenBank/DDBJ databases">
        <title>Annotation of Salpingoeca rosetta.</title>
        <authorList>
            <consortium name="The Broad Institute Genome Sequencing Platform"/>
            <person name="Russ C."/>
            <person name="Cuomo C."/>
            <person name="Burger G."/>
            <person name="Gray M.W."/>
            <person name="Holland P.W.H."/>
            <person name="King N."/>
            <person name="Lang F.B.F."/>
            <person name="Roger A.J."/>
            <person name="Ruiz-Trillo I."/>
            <person name="Young S.K."/>
            <person name="Zeng Q."/>
            <person name="Gargeya S."/>
            <person name="Alvarado L."/>
            <person name="Berlin A."/>
            <person name="Chapman S.B."/>
            <person name="Chen Z."/>
            <person name="Freedman E."/>
            <person name="Gellesch M."/>
            <person name="Goldberg J."/>
            <person name="Griggs A."/>
            <person name="Gujja S."/>
            <person name="Heilman E."/>
            <person name="Heiman D."/>
            <person name="Howarth C."/>
            <person name="Mehta T."/>
            <person name="Neiman D."/>
            <person name="Pearson M."/>
            <person name="Roberts A."/>
            <person name="Saif S."/>
            <person name="Shea T."/>
            <person name="Shenoy N."/>
            <person name="Sisk P."/>
            <person name="Stolte C."/>
            <person name="Sykes S."/>
            <person name="White J."/>
            <person name="Yandava C."/>
            <person name="Haas B."/>
            <person name="Nusbaum C."/>
            <person name="Birren B."/>
        </authorList>
    </citation>
    <scope>NUCLEOTIDE SEQUENCE [LARGE SCALE GENOMIC DNA]</scope>
    <source>
        <strain evidence="5">ATCC 50818</strain>
    </source>
</reference>
<dbReference type="InterPro" id="IPR003595">
    <property type="entry name" value="Tyr_Pase_cat"/>
</dbReference>
<dbReference type="InterPro" id="IPR029021">
    <property type="entry name" value="Prot-tyrosine_phosphatase-like"/>
</dbReference>
<dbReference type="PANTHER" id="PTHR19134">
    <property type="entry name" value="RECEPTOR-TYPE TYROSINE-PROTEIN PHOSPHATASE"/>
    <property type="match status" value="1"/>
</dbReference>
<dbReference type="InterPro" id="IPR050348">
    <property type="entry name" value="Protein-Tyr_Phosphatase"/>
</dbReference>
<dbReference type="SUPFAM" id="SSF48350">
    <property type="entry name" value="GTPase activation domain, GAP"/>
    <property type="match status" value="1"/>
</dbReference>
<evidence type="ECO:0000313" key="6">
    <source>
        <dbReference type="Proteomes" id="UP000007799"/>
    </source>
</evidence>
<keyword evidence="6" id="KW-1185">Reference proteome</keyword>
<dbReference type="GeneID" id="16068064"/>
<proteinExistence type="predicted"/>
<accession>F2UTF9</accession>
<dbReference type="Gene3D" id="1.10.506.10">
    <property type="entry name" value="GTPase Activation - p120gap, domain 1"/>
    <property type="match status" value="1"/>
</dbReference>
<dbReference type="PROSITE" id="PS50055">
    <property type="entry name" value="TYR_PHOSPHATASE_PTP"/>
    <property type="match status" value="1"/>
</dbReference>
<feature type="compositionally biased region" description="Low complexity" evidence="1">
    <location>
        <begin position="286"/>
        <end position="299"/>
    </location>
</feature>
<dbReference type="SUPFAM" id="SSF52799">
    <property type="entry name" value="(Phosphotyrosine protein) phosphatases II"/>
    <property type="match status" value="1"/>
</dbReference>
<evidence type="ECO:0000259" key="3">
    <source>
        <dbReference type="PROSITE" id="PS50055"/>
    </source>
</evidence>
<evidence type="ECO:0000259" key="4">
    <source>
        <dbReference type="PROSITE" id="PS50056"/>
    </source>
</evidence>
<dbReference type="InterPro" id="IPR000387">
    <property type="entry name" value="Tyr_Pase_dom"/>
</dbReference>
<dbReference type="PROSITE" id="PS00383">
    <property type="entry name" value="TYR_PHOSPHATASE_1"/>
    <property type="match status" value="1"/>
</dbReference>
<dbReference type="InterPro" id="IPR001936">
    <property type="entry name" value="RasGAP_dom"/>
</dbReference>
<organism evidence="6">
    <name type="scientific">Salpingoeca rosetta (strain ATCC 50818 / BSB-021)</name>
    <dbReference type="NCBI Taxonomy" id="946362"/>
    <lineage>
        <taxon>Eukaryota</taxon>
        <taxon>Choanoflagellata</taxon>
        <taxon>Craspedida</taxon>
        <taxon>Salpingoecidae</taxon>
        <taxon>Salpingoeca</taxon>
    </lineage>
</organism>
<sequence length="570" mass="64564">HRYNDIVPYDASRVVLHKCTPDYINASHIQQLMPGTPNFIATQGPTKTSTRVFWEMVAEYNTGVIVMVTNTIEGSRIKCDQYWPDINDTVTFEPEKGYPNRITVEHVDEQDGFTWSERVFSLRINDNEPRRVVQYHFTDWPDYGTPESPHGFVQFVRTAMAMQQRVTQSVKAKDPPLVVHCSAGVGRTGTFIATYAVLASLHYMRRDKKISWNLEDLVRRMRKQRVAMVQSAAQFEFMFKATLIAADQFMRAIDLTPENSGVLLKKQSKAKLIRQPSRKVDPPSPKSSLRGKSSSSMMKVPLRKHSRRARPANRQPTAWDHLVQLLSEPPLAIASILHQCATRKDIEEATVSLFKVFASQGLLLPFMCKLAEWDINMCDGEHLVFRKNSLATKLLTATLKTYGQGFLKRVLQPLVDKMMETPDMSYEINPAMVDKADNLGVNRSNLKRLTESFFNNIMDSINRVPLAVQVLCHGVARATTKKFPEVKCTAVGSCFFLRFVMPAIVSPRAHNIVDGPLPPRVQRGLVLVSKVLQSVANSTRFSGFKEEYMECMNAFVNLASTRGIEFLNKV</sequence>
<dbReference type="Proteomes" id="UP000007799">
    <property type="component" value="Unassembled WGS sequence"/>
</dbReference>
<dbReference type="eggNOG" id="KOG1826">
    <property type="taxonomic scope" value="Eukaryota"/>
</dbReference>
<dbReference type="SMART" id="SM00404">
    <property type="entry name" value="PTPc_motif"/>
    <property type="match status" value="1"/>
</dbReference>